<feature type="transmembrane region" description="Helical" evidence="1">
    <location>
        <begin position="12"/>
        <end position="32"/>
    </location>
</feature>
<keyword evidence="1" id="KW-0812">Transmembrane</keyword>
<keyword evidence="1" id="KW-1133">Transmembrane helix</keyword>
<dbReference type="AlphaFoldDB" id="A0A0K2VEU1"/>
<keyword evidence="1" id="KW-0472">Membrane</keyword>
<sequence length="34" mass="3973">MQHTIQTNNILLLYTYIILFSLSMCDILVNSLNE</sequence>
<proteinExistence type="predicted"/>
<evidence type="ECO:0000256" key="1">
    <source>
        <dbReference type="SAM" id="Phobius"/>
    </source>
</evidence>
<dbReference type="EMBL" id="HACA01031692">
    <property type="protein sequence ID" value="CDW49053.1"/>
    <property type="molecule type" value="Transcribed_RNA"/>
</dbReference>
<protein>
    <submittedName>
        <fullName evidence="2">Uncharacterized protein</fullName>
    </submittedName>
</protein>
<accession>A0A0K2VEU1</accession>
<name>A0A0K2VEU1_LEPSM</name>
<evidence type="ECO:0000313" key="2">
    <source>
        <dbReference type="EMBL" id="CDW49053.1"/>
    </source>
</evidence>
<reference evidence="2" key="1">
    <citation type="submission" date="2014-05" db="EMBL/GenBank/DDBJ databases">
        <authorList>
            <person name="Chronopoulou M."/>
        </authorList>
    </citation>
    <scope>NUCLEOTIDE SEQUENCE</scope>
    <source>
        <tissue evidence="2">Whole organism</tissue>
    </source>
</reference>
<organism evidence="2">
    <name type="scientific">Lepeophtheirus salmonis</name>
    <name type="common">Salmon louse</name>
    <name type="synonym">Caligus salmonis</name>
    <dbReference type="NCBI Taxonomy" id="72036"/>
    <lineage>
        <taxon>Eukaryota</taxon>
        <taxon>Metazoa</taxon>
        <taxon>Ecdysozoa</taxon>
        <taxon>Arthropoda</taxon>
        <taxon>Crustacea</taxon>
        <taxon>Multicrustacea</taxon>
        <taxon>Hexanauplia</taxon>
        <taxon>Copepoda</taxon>
        <taxon>Siphonostomatoida</taxon>
        <taxon>Caligidae</taxon>
        <taxon>Lepeophtheirus</taxon>
    </lineage>
</organism>